<protein>
    <recommendedName>
        <fullName evidence="6">G-protein coupled receptors family 1 profile domain-containing protein</fullName>
    </recommendedName>
</protein>
<sequence length="327" mass="37569">MSSIINDVYLISLLSTISFQLNRYLALVIFLFGIIGNLLNIVVFSQRILRSNSCSHLFLLASIFYLLSLCSGIFPRFLSTWDADLGNTNGILCKFRIYIYFNSLTIAFWLITLATIDRWFLSSQDVSRRNRSSLKNVKRAFLCLLILSSLFEIQQIFCYEANLTNTPLKCYSKTVECAILSDVSFAFITVLIPVTLMLIFGLLILSNIRRSQRRLNPTISNSNGRINQIYVHNGRANSQRRTDRHLLSMLLAQISLILLFSFPFAFSKFYSTITRYLPKSSLQSTIESFIFNLFLLFINVASGMPFYIYTLTGGHVFRKTLVNLFRK</sequence>
<dbReference type="Proteomes" id="UP000663852">
    <property type="component" value="Unassembled WGS sequence"/>
</dbReference>
<dbReference type="GO" id="GO:0004930">
    <property type="term" value="F:G protein-coupled receptor activity"/>
    <property type="evidence" value="ECO:0007669"/>
    <property type="project" value="InterPro"/>
</dbReference>
<keyword evidence="2 5" id="KW-0812">Transmembrane</keyword>
<dbReference type="OrthoDB" id="10011262at2759"/>
<dbReference type="Proteomes" id="UP000663828">
    <property type="component" value="Unassembled WGS sequence"/>
</dbReference>
<dbReference type="InterPro" id="IPR052954">
    <property type="entry name" value="GPCR-Ligand_Int"/>
</dbReference>
<keyword evidence="9" id="KW-1185">Reference proteome</keyword>
<feature type="transmembrane region" description="Helical" evidence="5">
    <location>
        <begin position="141"/>
        <end position="163"/>
    </location>
</feature>
<name>A0A815WJ18_ADIRI</name>
<dbReference type="InterPro" id="IPR017452">
    <property type="entry name" value="GPCR_Rhodpsn_7TM"/>
</dbReference>
<feature type="transmembrane region" description="Helical" evidence="5">
    <location>
        <begin position="183"/>
        <end position="205"/>
    </location>
</feature>
<gene>
    <name evidence="7" type="ORF">EDS130_LOCUS35803</name>
    <name evidence="8" type="ORF">XAT740_LOCUS42397</name>
</gene>
<feature type="transmembrane region" description="Helical" evidence="5">
    <location>
        <begin position="57"/>
        <end position="77"/>
    </location>
</feature>
<dbReference type="Gene3D" id="1.20.1070.10">
    <property type="entry name" value="Rhodopsin 7-helix transmembrane proteins"/>
    <property type="match status" value="1"/>
</dbReference>
<feature type="transmembrane region" description="Helical" evidence="5">
    <location>
        <begin position="24"/>
        <end position="45"/>
    </location>
</feature>
<dbReference type="Pfam" id="PF00001">
    <property type="entry name" value="7tm_1"/>
    <property type="match status" value="1"/>
</dbReference>
<evidence type="ECO:0000256" key="2">
    <source>
        <dbReference type="ARBA" id="ARBA00022692"/>
    </source>
</evidence>
<comment type="caution">
    <text evidence="8">The sequence shown here is derived from an EMBL/GenBank/DDBJ whole genome shotgun (WGS) entry which is preliminary data.</text>
</comment>
<evidence type="ECO:0000256" key="4">
    <source>
        <dbReference type="ARBA" id="ARBA00023136"/>
    </source>
</evidence>
<reference evidence="8" key="1">
    <citation type="submission" date="2021-02" db="EMBL/GenBank/DDBJ databases">
        <authorList>
            <person name="Nowell W R."/>
        </authorList>
    </citation>
    <scope>NUCLEOTIDE SEQUENCE</scope>
</reference>
<evidence type="ECO:0000313" key="9">
    <source>
        <dbReference type="Proteomes" id="UP000663828"/>
    </source>
</evidence>
<dbReference type="EMBL" id="CAJNOJ010000321">
    <property type="protein sequence ID" value="CAF1397164.1"/>
    <property type="molecule type" value="Genomic_DNA"/>
</dbReference>
<accession>A0A815WJ18</accession>
<evidence type="ECO:0000313" key="7">
    <source>
        <dbReference type="EMBL" id="CAF1397164.1"/>
    </source>
</evidence>
<feature type="transmembrane region" description="Helical" evidence="5">
    <location>
        <begin position="289"/>
        <end position="309"/>
    </location>
</feature>
<dbReference type="SUPFAM" id="SSF81321">
    <property type="entry name" value="Family A G protein-coupled receptor-like"/>
    <property type="match status" value="1"/>
</dbReference>
<evidence type="ECO:0000259" key="6">
    <source>
        <dbReference type="PROSITE" id="PS50262"/>
    </source>
</evidence>
<feature type="domain" description="G-protein coupled receptors family 1 profile" evidence="6">
    <location>
        <begin position="36"/>
        <end position="309"/>
    </location>
</feature>
<dbReference type="PROSITE" id="PS50262">
    <property type="entry name" value="G_PROTEIN_RECEP_F1_2"/>
    <property type="match status" value="1"/>
</dbReference>
<dbReference type="GO" id="GO:0016020">
    <property type="term" value="C:membrane"/>
    <property type="evidence" value="ECO:0007669"/>
    <property type="project" value="UniProtKB-SubCell"/>
</dbReference>
<keyword evidence="3 5" id="KW-1133">Transmembrane helix</keyword>
<dbReference type="InterPro" id="IPR000276">
    <property type="entry name" value="GPCR_Rhodpsn"/>
</dbReference>
<keyword evidence="4 5" id="KW-0472">Membrane</keyword>
<evidence type="ECO:0000256" key="3">
    <source>
        <dbReference type="ARBA" id="ARBA00022989"/>
    </source>
</evidence>
<evidence type="ECO:0000256" key="1">
    <source>
        <dbReference type="ARBA" id="ARBA00004370"/>
    </source>
</evidence>
<evidence type="ECO:0000313" key="8">
    <source>
        <dbReference type="EMBL" id="CAF1544122.1"/>
    </source>
</evidence>
<evidence type="ECO:0000256" key="5">
    <source>
        <dbReference type="SAM" id="Phobius"/>
    </source>
</evidence>
<comment type="subcellular location">
    <subcellularLocation>
        <location evidence="1">Membrane</location>
    </subcellularLocation>
</comment>
<dbReference type="PANTHER" id="PTHR46641">
    <property type="entry name" value="FMRFAMIDE RECEPTOR-RELATED"/>
    <property type="match status" value="1"/>
</dbReference>
<proteinExistence type="predicted"/>
<organism evidence="8 9">
    <name type="scientific">Adineta ricciae</name>
    <name type="common">Rotifer</name>
    <dbReference type="NCBI Taxonomy" id="249248"/>
    <lineage>
        <taxon>Eukaryota</taxon>
        <taxon>Metazoa</taxon>
        <taxon>Spiralia</taxon>
        <taxon>Gnathifera</taxon>
        <taxon>Rotifera</taxon>
        <taxon>Eurotatoria</taxon>
        <taxon>Bdelloidea</taxon>
        <taxon>Adinetida</taxon>
        <taxon>Adinetidae</taxon>
        <taxon>Adineta</taxon>
    </lineage>
</organism>
<feature type="transmembrane region" description="Helical" evidence="5">
    <location>
        <begin position="97"/>
        <end position="120"/>
    </location>
</feature>
<dbReference type="EMBL" id="CAJNOR010005080">
    <property type="protein sequence ID" value="CAF1544122.1"/>
    <property type="molecule type" value="Genomic_DNA"/>
</dbReference>
<dbReference type="PANTHER" id="PTHR46641:SF18">
    <property type="entry name" value="G-PROTEIN COUPLED RECEPTORS FAMILY 1 PROFILE DOMAIN-CONTAINING PROTEIN"/>
    <property type="match status" value="1"/>
</dbReference>
<dbReference type="AlphaFoldDB" id="A0A815WJ18"/>
<feature type="transmembrane region" description="Helical" evidence="5">
    <location>
        <begin position="246"/>
        <end position="269"/>
    </location>
</feature>